<feature type="transmembrane region" description="Helical" evidence="6">
    <location>
        <begin position="98"/>
        <end position="118"/>
    </location>
</feature>
<reference evidence="9" key="1">
    <citation type="submission" date="2013-03" db="EMBL/GenBank/DDBJ databases">
        <title>Draft genome sequence of Bacillus firmus DS1.</title>
        <authorList>
            <person name="Peng D."/>
            <person name="Zhu L."/>
            <person name="Sun M."/>
        </authorList>
    </citation>
    <scope>NUCLEOTIDE SEQUENCE [LARGE SCALE GENOMIC DNA]</scope>
    <source>
        <strain evidence="9">DS1</strain>
    </source>
</reference>
<comment type="subcellular location">
    <subcellularLocation>
        <location evidence="1">Cell membrane</location>
        <topology evidence="1">Multi-pass membrane protein</topology>
    </subcellularLocation>
</comment>
<keyword evidence="3 6" id="KW-0812">Transmembrane</keyword>
<dbReference type="EMBL" id="APVL01000070">
    <property type="protein sequence ID" value="EWG08315.1"/>
    <property type="molecule type" value="Genomic_DNA"/>
</dbReference>
<comment type="caution">
    <text evidence="8">The sequence shown here is derived from an EMBL/GenBank/DDBJ whole genome shotgun (WGS) entry which is preliminary data.</text>
</comment>
<evidence type="ECO:0000256" key="5">
    <source>
        <dbReference type="ARBA" id="ARBA00023136"/>
    </source>
</evidence>
<dbReference type="RefSeq" id="WP_035333687.1">
    <property type="nucleotide sequence ID" value="NZ_APVL01000070.1"/>
</dbReference>
<feature type="transmembrane region" description="Helical" evidence="6">
    <location>
        <begin position="45"/>
        <end position="68"/>
    </location>
</feature>
<feature type="transmembrane region" description="Helical" evidence="6">
    <location>
        <begin position="12"/>
        <end position="33"/>
    </location>
</feature>
<sequence>MENQHAGFGIRFSADIIDTLILTIPISTVFFLIEGDSPFTWMMGWTWPIIYTIYLTLVPLVWSGYIIGKRIFKIKVRRIGEEGLTLKTMVLREIVGKFLLSNVTFGISTLVSMFMIIFREDKRAIHDLIAGTYVSREQNRCA</sequence>
<name>W7KLP4_CYTFI</name>
<evidence type="ECO:0000256" key="1">
    <source>
        <dbReference type="ARBA" id="ARBA00004651"/>
    </source>
</evidence>
<evidence type="ECO:0000256" key="2">
    <source>
        <dbReference type="ARBA" id="ARBA00022475"/>
    </source>
</evidence>
<organism evidence="8 9">
    <name type="scientific">Cytobacillus firmus DS1</name>
    <dbReference type="NCBI Taxonomy" id="1307436"/>
    <lineage>
        <taxon>Bacteria</taxon>
        <taxon>Bacillati</taxon>
        <taxon>Bacillota</taxon>
        <taxon>Bacilli</taxon>
        <taxon>Bacillales</taxon>
        <taxon>Bacillaceae</taxon>
        <taxon>Cytobacillus</taxon>
    </lineage>
</organism>
<evidence type="ECO:0000259" key="7">
    <source>
        <dbReference type="Pfam" id="PF06271"/>
    </source>
</evidence>
<keyword evidence="4 6" id="KW-1133">Transmembrane helix</keyword>
<dbReference type="PANTHER" id="PTHR36115:SF9">
    <property type="entry name" value="LMO1584 PROTEIN"/>
    <property type="match status" value="1"/>
</dbReference>
<keyword evidence="2" id="KW-1003">Cell membrane</keyword>
<keyword evidence="5 6" id="KW-0472">Membrane</keyword>
<dbReference type="PATRIC" id="fig|1307436.3.peg.5279"/>
<dbReference type="Pfam" id="PF06271">
    <property type="entry name" value="RDD"/>
    <property type="match status" value="1"/>
</dbReference>
<dbReference type="eggNOG" id="COG1714">
    <property type="taxonomic scope" value="Bacteria"/>
</dbReference>
<dbReference type="InterPro" id="IPR010432">
    <property type="entry name" value="RDD"/>
</dbReference>
<protein>
    <submittedName>
        <fullName evidence="8">RDD domain-containing protein</fullName>
    </submittedName>
</protein>
<dbReference type="GO" id="GO:0005886">
    <property type="term" value="C:plasma membrane"/>
    <property type="evidence" value="ECO:0007669"/>
    <property type="project" value="UniProtKB-SubCell"/>
</dbReference>
<dbReference type="AlphaFoldDB" id="W7KLP4"/>
<evidence type="ECO:0000256" key="3">
    <source>
        <dbReference type="ARBA" id="ARBA00022692"/>
    </source>
</evidence>
<evidence type="ECO:0000313" key="8">
    <source>
        <dbReference type="EMBL" id="EWG08315.1"/>
    </source>
</evidence>
<proteinExistence type="predicted"/>
<dbReference type="Proteomes" id="UP000019270">
    <property type="component" value="Unassembled WGS sequence"/>
</dbReference>
<gene>
    <name evidence="8" type="ORF">PBF_24911</name>
</gene>
<dbReference type="InterPro" id="IPR051791">
    <property type="entry name" value="Pra-immunoreactive"/>
</dbReference>
<feature type="domain" description="RDD" evidence="7">
    <location>
        <begin position="6"/>
        <end position="131"/>
    </location>
</feature>
<dbReference type="PANTHER" id="PTHR36115">
    <property type="entry name" value="PROLINE-RICH ANTIGEN HOMOLOG-RELATED"/>
    <property type="match status" value="1"/>
</dbReference>
<evidence type="ECO:0000313" key="9">
    <source>
        <dbReference type="Proteomes" id="UP000019270"/>
    </source>
</evidence>
<evidence type="ECO:0000256" key="4">
    <source>
        <dbReference type="ARBA" id="ARBA00022989"/>
    </source>
</evidence>
<dbReference type="OrthoDB" id="1787043at2"/>
<reference evidence="8 9" key="2">
    <citation type="journal article" date="2016" name="Sci. Rep.">
        <title>A novel serine protease, Sep1, from Bacillus firmus DS-1 has nematicidal activity and degrades multiple intestinal-associated nematode proteins.</title>
        <authorList>
            <person name="Geng C."/>
            <person name="Nie X."/>
            <person name="Tang Z."/>
            <person name="Zhang Y."/>
            <person name="Lin J."/>
            <person name="Sun M."/>
            <person name="Peng D."/>
        </authorList>
    </citation>
    <scope>NUCLEOTIDE SEQUENCE [LARGE SCALE GENOMIC DNA]</scope>
    <source>
        <strain evidence="8 9">DS1</strain>
    </source>
</reference>
<accession>W7KLP4</accession>
<evidence type="ECO:0000256" key="6">
    <source>
        <dbReference type="SAM" id="Phobius"/>
    </source>
</evidence>